<dbReference type="VEuPathDB" id="FungiDB:QG37_01593"/>
<evidence type="ECO:0000313" key="1">
    <source>
        <dbReference type="EMBL" id="KNE01402.1"/>
    </source>
</evidence>
<evidence type="ECO:0000313" key="2">
    <source>
        <dbReference type="Proteomes" id="UP000037122"/>
    </source>
</evidence>
<dbReference type="EMBL" id="LGST01000012">
    <property type="protein sequence ID" value="KNE01402.1"/>
    <property type="molecule type" value="Genomic_DNA"/>
</dbReference>
<dbReference type="AlphaFoldDB" id="A0A0L0P4V4"/>
<sequence length="57" mass="6774">MNVNIEESTEVLRLNAKGGYSRYFYFEKLRRLELNMDMATNLCDHVHGTFDFCDPMH</sequence>
<dbReference type="Proteomes" id="UP000037122">
    <property type="component" value="Unassembled WGS sequence"/>
</dbReference>
<accession>A0A0L0P4V4</accession>
<protein>
    <submittedName>
        <fullName evidence="1">Uncharacterized protein</fullName>
    </submittedName>
</protein>
<gene>
    <name evidence="1" type="ORF">QG37_01593</name>
</gene>
<reference evidence="2" key="1">
    <citation type="journal article" date="2015" name="BMC Genomics">
        <title>Draft genome of a commonly misdiagnosed multidrug resistant pathogen Candida auris.</title>
        <authorList>
            <person name="Chatterjee S."/>
            <person name="Alampalli S.V."/>
            <person name="Nageshan R.K."/>
            <person name="Chettiar S.T."/>
            <person name="Joshi S."/>
            <person name="Tatu U.S."/>
        </authorList>
    </citation>
    <scope>NUCLEOTIDE SEQUENCE [LARGE SCALE GENOMIC DNA]</scope>
    <source>
        <strain evidence="2">6684</strain>
    </source>
</reference>
<proteinExistence type="predicted"/>
<name>A0A0L0P4V4_CANAR</name>
<comment type="caution">
    <text evidence="1">The sequence shown here is derived from an EMBL/GenBank/DDBJ whole genome shotgun (WGS) entry which is preliminary data.</text>
</comment>
<organism evidence="1 2">
    <name type="scientific">Candidozyma auris</name>
    <name type="common">Yeast</name>
    <name type="synonym">Candida auris</name>
    <dbReference type="NCBI Taxonomy" id="498019"/>
    <lineage>
        <taxon>Eukaryota</taxon>
        <taxon>Fungi</taxon>
        <taxon>Dikarya</taxon>
        <taxon>Ascomycota</taxon>
        <taxon>Saccharomycotina</taxon>
        <taxon>Pichiomycetes</taxon>
        <taxon>Metschnikowiaceae</taxon>
        <taxon>Candidozyma</taxon>
    </lineage>
</organism>